<dbReference type="SUPFAM" id="SSF53067">
    <property type="entry name" value="Actin-like ATPase domain"/>
    <property type="match status" value="2"/>
</dbReference>
<organism evidence="3 4">
    <name type="scientific">Azospirillum oryzae</name>
    <dbReference type="NCBI Taxonomy" id="286727"/>
    <lineage>
        <taxon>Bacteria</taxon>
        <taxon>Pseudomonadati</taxon>
        <taxon>Pseudomonadota</taxon>
        <taxon>Alphaproteobacteria</taxon>
        <taxon>Rhodospirillales</taxon>
        <taxon>Azospirillaceae</taxon>
        <taxon>Azospirillum</taxon>
    </lineage>
</organism>
<keyword evidence="3" id="KW-0614">Plasmid</keyword>
<name>A0A6N1ASB2_9PROT</name>
<dbReference type="InterPro" id="IPR049067">
    <property type="entry name" value="MreB-like_C"/>
</dbReference>
<sequence length="331" mass="35611">MFAIGLDIGYSNLKLAFGKVSDDGLAKPAVTRVLPAGAGRLSDLPLRMGKADGDTDALVVNVNGEKWAAGVDQARLETSVRELHADYPASDAYRALFHAALLMGEHDTVDQLITGLPVSQFLDKDLRARLSDRLTGQHQVTAGRAITVKNTLVVPQPFGAYLDLLNTVEDAAELEESRIMVIDPGFFSVDWIAIEEGEIRKASSGTSKRAMSVLIETVNSLIQEDHGGSAGIERLEQAVRQGKTSVPVFGTPVELAPYMDKAAQRVAVEALKEMKQQLRANDRAVDIVLIVGGGAKAYEAAARDLFPKSRPVLPQEPVLANARGFWSAAVQ</sequence>
<dbReference type="Pfam" id="PF21522">
    <property type="entry name" value="MreB-like_C"/>
    <property type="match status" value="1"/>
</dbReference>
<dbReference type="Pfam" id="PF17989">
    <property type="entry name" value="ALP_N"/>
    <property type="match status" value="1"/>
</dbReference>
<dbReference type="EMBL" id="CP054622">
    <property type="protein sequence ID" value="QKS54695.1"/>
    <property type="molecule type" value="Genomic_DNA"/>
</dbReference>
<keyword evidence="4" id="KW-1185">Reference proteome</keyword>
<evidence type="ECO:0000259" key="2">
    <source>
        <dbReference type="Pfam" id="PF21522"/>
    </source>
</evidence>
<dbReference type="InterPro" id="IPR040607">
    <property type="entry name" value="ALP_N"/>
</dbReference>
<reference evidence="3 4" key="1">
    <citation type="submission" date="2020-06" db="EMBL/GenBank/DDBJ databases">
        <title>Complete genome of Azosprillum oryzae KACC14407.</title>
        <authorList>
            <person name="Kim M."/>
            <person name="Park Y.-J."/>
            <person name="Shin J.-H."/>
        </authorList>
    </citation>
    <scope>NUCLEOTIDE SEQUENCE [LARGE SCALE GENOMIC DNA]</scope>
    <source>
        <strain evidence="3 4">KACC 14407</strain>
        <plasmid evidence="3 4">unnamed7</plasmid>
    </source>
</reference>
<accession>A0A6N1ASB2</accession>
<evidence type="ECO:0000313" key="4">
    <source>
        <dbReference type="Proteomes" id="UP000509702"/>
    </source>
</evidence>
<dbReference type="Gene3D" id="3.30.420.40">
    <property type="match status" value="2"/>
</dbReference>
<dbReference type="RefSeq" id="WP_109155274.1">
    <property type="nucleotide sequence ID" value="NZ_BSOV01000001.1"/>
</dbReference>
<dbReference type="AlphaFoldDB" id="A0A6N1ASB2"/>
<feature type="domain" description="Actin-like protein N-terminal" evidence="1">
    <location>
        <begin position="5"/>
        <end position="159"/>
    </location>
</feature>
<protein>
    <submittedName>
        <fullName evidence="3">ParM/StbA family protein</fullName>
    </submittedName>
</protein>
<evidence type="ECO:0000259" key="1">
    <source>
        <dbReference type="Pfam" id="PF17989"/>
    </source>
</evidence>
<proteinExistence type="predicted"/>
<geneLocation type="plasmid" evidence="3 4">
    <name>unnamed7</name>
</geneLocation>
<dbReference type="KEGG" id="aoz:HUE56_29785"/>
<dbReference type="InterPro" id="IPR043129">
    <property type="entry name" value="ATPase_NBD"/>
</dbReference>
<evidence type="ECO:0000313" key="3">
    <source>
        <dbReference type="EMBL" id="QKS54695.1"/>
    </source>
</evidence>
<dbReference type="OrthoDB" id="143284at2"/>
<dbReference type="Proteomes" id="UP000509702">
    <property type="component" value="Plasmid unnamed7"/>
</dbReference>
<gene>
    <name evidence="3" type="ORF">HUE56_29785</name>
</gene>
<feature type="domain" description="Actin homologue MreB-like C-terminal" evidence="2">
    <location>
        <begin position="181"/>
        <end position="298"/>
    </location>
</feature>